<dbReference type="AlphaFoldDB" id="A0A518DCV6"/>
<dbReference type="Gene3D" id="2.120.10.30">
    <property type="entry name" value="TolB, C-terminal domain"/>
    <property type="match status" value="2"/>
</dbReference>
<evidence type="ECO:0000313" key="3">
    <source>
        <dbReference type="Proteomes" id="UP000317429"/>
    </source>
</evidence>
<dbReference type="GO" id="GO:0042813">
    <property type="term" value="F:Wnt receptor activity"/>
    <property type="evidence" value="ECO:0007669"/>
    <property type="project" value="TreeGrafter"/>
</dbReference>
<dbReference type="RefSeq" id="WP_145285590.1">
    <property type="nucleotide sequence ID" value="NZ_CP036291.1"/>
</dbReference>
<feature type="signal peptide" evidence="1">
    <location>
        <begin position="1"/>
        <end position="27"/>
    </location>
</feature>
<dbReference type="SUPFAM" id="SSF63825">
    <property type="entry name" value="YWTD domain"/>
    <property type="match status" value="2"/>
</dbReference>
<dbReference type="OrthoDB" id="254354at2"/>
<dbReference type="Proteomes" id="UP000317429">
    <property type="component" value="Chromosome"/>
</dbReference>
<evidence type="ECO:0008006" key="4">
    <source>
        <dbReference type="Google" id="ProtNLM"/>
    </source>
</evidence>
<evidence type="ECO:0000313" key="2">
    <source>
        <dbReference type="EMBL" id="QDU89311.1"/>
    </source>
</evidence>
<organism evidence="2 3">
    <name type="scientific">Pirellulimonas nuda</name>
    <dbReference type="NCBI Taxonomy" id="2528009"/>
    <lineage>
        <taxon>Bacteria</taxon>
        <taxon>Pseudomonadati</taxon>
        <taxon>Planctomycetota</taxon>
        <taxon>Planctomycetia</taxon>
        <taxon>Pirellulales</taxon>
        <taxon>Lacipirellulaceae</taxon>
        <taxon>Pirellulimonas</taxon>
    </lineage>
</organism>
<reference evidence="2 3" key="1">
    <citation type="submission" date="2019-02" db="EMBL/GenBank/DDBJ databases">
        <title>Deep-cultivation of Planctomycetes and their phenomic and genomic characterization uncovers novel biology.</title>
        <authorList>
            <person name="Wiegand S."/>
            <person name="Jogler M."/>
            <person name="Boedeker C."/>
            <person name="Pinto D."/>
            <person name="Vollmers J."/>
            <person name="Rivas-Marin E."/>
            <person name="Kohn T."/>
            <person name="Peeters S.H."/>
            <person name="Heuer A."/>
            <person name="Rast P."/>
            <person name="Oberbeckmann S."/>
            <person name="Bunk B."/>
            <person name="Jeske O."/>
            <person name="Meyerdierks A."/>
            <person name="Storesund J.E."/>
            <person name="Kallscheuer N."/>
            <person name="Luecker S."/>
            <person name="Lage O.M."/>
            <person name="Pohl T."/>
            <person name="Merkel B.J."/>
            <person name="Hornburger P."/>
            <person name="Mueller R.-W."/>
            <person name="Bruemmer F."/>
            <person name="Labrenz M."/>
            <person name="Spormann A.M."/>
            <person name="Op den Camp H."/>
            <person name="Overmann J."/>
            <person name="Amann R."/>
            <person name="Jetten M.S.M."/>
            <person name="Mascher T."/>
            <person name="Medema M.H."/>
            <person name="Devos D.P."/>
            <person name="Kaster A.-K."/>
            <person name="Ovreas L."/>
            <person name="Rohde M."/>
            <person name="Galperin M.Y."/>
            <person name="Jogler C."/>
        </authorList>
    </citation>
    <scope>NUCLEOTIDE SEQUENCE [LARGE SCALE GENOMIC DNA]</scope>
    <source>
        <strain evidence="2 3">Pla175</strain>
    </source>
</reference>
<sequence precursor="true">MRSLIRVLALKLLVLLALAGLASGAAAQAVKVFYSEGDSSGLIQPIHSIGVVNSDGTGKQTIHSGLGFVPNLDIDPLNQHIYWLELTGGNNVYNSRIRRSDFNGSNLVDLVVNRDELGGLSLDLSQGKIYWIEQQNLNGPGAVYASDLNGLNIQTIATSVLESRTLEVDSNSGVYGGLTSNIEFFSAPLAGGPTTPLVALPAQTETWGMTVDTGAGNFYWSESSSTGGVIATSSIATPARQVVPGSGSLTDFPLGLDFDPITNKLYWGSVDSSGSQLVGRISYAEPNGASRQTLPLAFDAAVHDVAVLAVPEPSTLWLCAALLALRRSSVSTQLSPRHAPQRACMPRT</sequence>
<proteinExistence type="predicted"/>
<dbReference type="GO" id="GO:0005886">
    <property type="term" value="C:plasma membrane"/>
    <property type="evidence" value="ECO:0007669"/>
    <property type="project" value="TreeGrafter"/>
</dbReference>
<dbReference type="SMART" id="SM00135">
    <property type="entry name" value="LY"/>
    <property type="match status" value="4"/>
</dbReference>
<accession>A0A518DCV6</accession>
<gene>
    <name evidence="2" type="ORF">Pla175_27000</name>
</gene>
<dbReference type="PANTHER" id="PTHR46513:SF13">
    <property type="entry name" value="EGF-LIKE DOMAIN-CONTAINING PROTEIN"/>
    <property type="match status" value="1"/>
</dbReference>
<dbReference type="GO" id="GO:0017147">
    <property type="term" value="F:Wnt-protein binding"/>
    <property type="evidence" value="ECO:0007669"/>
    <property type="project" value="TreeGrafter"/>
</dbReference>
<evidence type="ECO:0000256" key="1">
    <source>
        <dbReference type="SAM" id="SignalP"/>
    </source>
</evidence>
<keyword evidence="3" id="KW-1185">Reference proteome</keyword>
<dbReference type="KEGG" id="pnd:Pla175_27000"/>
<feature type="chain" id="PRO_5021817973" description="Low-density lipoprotein receptor repeat class B" evidence="1">
    <location>
        <begin position="28"/>
        <end position="348"/>
    </location>
</feature>
<dbReference type="GO" id="GO:0060070">
    <property type="term" value="P:canonical Wnt signaling pathway"/>
    <property type="evidence" value="ECO:0007669"/>
    <property type="project" value="TreeGrafter"/>
</dbReference>
<dbReference type="PANTHER" id="PTHR46513">
    <property type="entry name" value="VITELLOGENIN RECEPTOR-LIKE PROTEIN-RELATED-RELATED"/>
    <property type="match status" value="1"/>
</dbReference>
<keyword evidence="1" id="KW-0732">Signal</keyword>
<protein>
    <recommendedName>
        <fullName evidence="4">Low-density lipoprotein receptor repeat class B</fullName>
    </recommendedName>
</protein>
<dbReference type="InterPro" id="IPR011042">
    <property type="entry name" value="6-blade_b-propeller_TolB-like"/>
</dbReference>
<dbReference type="InterPro" id="IPR000033">
    <property type="entry name" value="LDLR_classB_rpt"/>
</dbReference>
<dbReference type="InterPro" id="IPR050778">
    <property type="entry name" value="Cueball_EGF_LRP_Nidogen"/>
</dbReference>
<name>A0A518DCV6_9BACT</name>
<dbReference type="EMBL" id="CP036291">
    <property type="protein sequence ID" value="QDU89311.1"/>
    <property type="molecule type" value="Genomic_DNA"/>
</dbReference>